<reference evidence="3 4" key="1">
    <citation type="submission" date="2019-05" db="EMBL/GenBank/DDBJ databases">
        <title>Emergence of the Ug99 lineage of the wheat stem rust pathogen through somatic hybridization.</title>
        <authorList>
            <person name="Li F."/>
            <person name="Upadhyaya N.M."/>
            <person name="Sperschneider J."/>
            <person name="Matny O."/>
            <person name="Nguyen-Phuc H."/>
            <person name="Mago R."/>
            <person name="Raley C."/>
            <person name="Miller M.E."/>
            <person name="Silverstein K.A.T."/>
            <person name="Henningsen E."/>
            <person name="Hirsch C.D."/>
            <person name="Visser B."/>
            <person name="Pretorius Z.A."/>
            <person name="Steffenson B.J."/>
            <person name="Schwessinger B."/>
            <person name="Dodds P.N."/>
            <person name="Figueroa M."/>
        </authorList>
    </citation>
    <scope>NUCLEOTIDE SEQUENCE [LARGE SCALE GENOMIC DNA]</scope>
    <source>
        <strain evidence="1">21-0</strain>
        <strain evidence="2 4">Ug99</strain>
    </source>
</reference>
<sequence length="53" mass="5835">MTGTGARRPAVWGVRRAGTVVYVPALGGSGMDLLWKRLEAGRSREEAFDRFLL</sequence>
<evidence type="ECO:0000313" key="1">
    <source>
        <dbReference type="EMBL" id="KAA1070725.1"/>
    </source>
</evidence>
<protein>
    <submittedName>
        <fullName evidence="1">Uncharacterized protein</fullName>
    </submittedName>
</protein>
<comment type="caution">
    <text evidence="1">The sequence shown here is derived from an EMBL/GenBank/DDBJ whole genome shotgun (WGS) entry which is preliminary data.</text>
</comment>
<evidence type="ECO:0000313" key="4">
    <source>
        <dbReference type="Proteomes" id="UP000325313"/>
    </source>
</evidence>
<proteinExistence type="predicted"/>
<evidence type="ECO:0000313" key="3">
    <source>
        <dbReference type="Proteomes" id="UP000324748"/>
    </source>
</evidence>
<gene>
    <name evidence="1" type="ORF">PGT21_022256</name>
    <name evidence="2" type="ORF">PGTUg99_013090</name>
</gene>
<dbReference type="EMBL" id="VDEP01000175">
    <property type="protein sequence ID" value="KAA1125747.1"/>
    <property type="molecule type" value="Genomic_DNA"/>
</dbReference>
<keyword evidence="3" id="KW-1185">Reference proteome</keyword>
<dbReference type="EMBL" id="VSWC01000171">
    <property type="protein sequence ID" value="KAA1070725.1"/>
    <property type="molecule type" value="Genomic_DNA"/>
</dbReference>
<organism evidence="1 3">
    <name type="scientific">Puccinia graminis f. sp. tritici</name>
    <dbReference type="NCBI Taxonomy" id="56615"/>
    <lineage>
        <taxon>Eukaryota</taxon>
        <taxon>Fungi</taxon>
        <taxon>Dikarya</taxon>
        <taxon>Basidiomycota</taxon>
        <taxon>Pucciniomycotina</taxon>
        <taxon>Pucciniomycetes</taxon>
        <taxon>Pucciniales</taxon>
        <taxon>Pucciniaceae</taxon>
        <taxon>Puccinia</taxon>
    </lineage>
</organism>
<accession>A0A5B0M1R0</accession>
<name>A0A5B0M1R0_PUCGR</name>
<evidence type="ECO:0000313" key="2">
    <source>
        <dbReference type="EMBL" id="KAA1125747.1"/>
    </source>
</evidence>
<dbReference type="Proteomes" id="UP000324748">
    <property type="component" value="Unassembled WGS sequence"/>
</dbReference>
<dbReference type="Proteomes" id="UP000325313">
    <property type="component" value="Unassembled WGS sequence"/>
</dbReference>
<dbReference type="AlphaFoldDB" id="A0A5B0M1R0"/>